<comment type="caution">
    <text evidence="2">The sequence shown here is derived from an EMBL/GenBank/DDBJ whole genome shotgun (WGS) entry which is preliminary data.</text>
</comment>
<protein>
    <submittedName>
        <fullName evidence="2">Uncharacterized protein</fullName>
    </submittedName>
</protein>
<dbReference type="AlphaFoldDB" id="A0AAV7T2F8"/>
<dbReference type="EMBL" id="JANPWB010000007">
    <property type="protein sequence ID" value="KAJ1170755.1"/>
    <property type="molecule type" value="Genomic_DNA"/>
</dbReference>
<keyword evidence="3" id="KW-1185">Reference proteome</keyword>
<feature type="compositionally biased region" description="Basic and acidic residues" evidence="1">
    <location>
        <begin position="71"/>
        <end position="89"/>
    </location>
</feature>
<accession>A0AAV7T2F8</accession>
<dbReference type="Proteomes" id="UP001066276">
    <property type="component" value="Chromosome 4_1"/>
</dbReference>
<evidence type="ECO:0000313" key="3">
    <source>
        <dbReference type="Proteomes" id="UP001066276"/>
    </source>
</evidence>
<name>A0AAV7T2F8_PLEWA</name>
<evidence type="ECO:0000256" key="1">
    <source>
        <dbReference type="SAM" id="MobiDB-lite"/>
    </source>
</evidence>
<feature type="region of interest" description="Disordered" evidence="1">
    <location>
        <begin position="60"/>
        <end position="89"/>
    </location>
</feature>
<reference evidence="2" key="1">
    <citation type="journal article" date="2022" name="bioRxiv">
        <title>Sequencing and chromosome-scale assembly of the giantPleurodeles waltlgenome.</title>
        <authorList>
            <person name="Brown T."/>
            <person name="Elewa A."/>
            <person name="Iarovenko S."/>
            <person name="Subramanian E."/>
            <person name="Araus A.J."/>
            <person name="Petzold A."/>
            <person name="Susuki M."/>
            <person name="Suzuki K.-i.T."/>
            <person name="Hayashi T."/>
            <person name="Toyoda A."/>
            <person name="Oliveira C."/>
            <person name="Osipova E."/>
            <person name="Leigh N.D."/>
            <person name="Simon A."/>
            <person name="Yun M.H."/>
        </authorList>
    </citation>
    <scope>NUCLEOTIDE SEQUENCE</scope>
    <source>
        <strain evidence="2">20211129_DDA</strain>
        <tissue evidence="2">Liver</tissue>
    </source>
</reference>
<evidence type="ECO:0000313" key="2">
    <source>
        <dbReference type="EMBL" id="KAJ1170755.1"/>
    </source>
</evidence>
<proteinExistence type="predicted"/>
<gene>
    <name evidence="2" type="ORF">NDU88_002627</name>
</gene>
<feature type="region of interest" description="Disordered" evidence="1">
    <location>
        <begin position="1"/>
        <end position="39"/>
    </location>
</feature>
<sequence length="89" mass="9875">MNASDGEGLAGGAESRHRRATDGAAAVPAEWTDEPQELRGAAHTWHLDLPDFKGEIRRRHHGPVRYAEALQKSRDAGRETHPKSADQRR</sequence>
<organism evidence="2 3">
    <name type="scientific">Pleurodeles waltl</name>
    <name type="common">Iberian ribbed newt</name>
    <dbReference type="NCBI Taxonomy" id="8319"/>
    <lineage>
        <taxon>Eukaryota</taxon>
        <taxon>Metazoa</taxon>
        <taxon>Chordata</taxon>
        <taxon>Craniata</taxon>
        <taxon>Vertebrata</taxon>
        <taxon>Euteleostomi</taxon>
        <taxon>Amphibia</taxon>
        <taxon>Batrachia</taxon>
        <taxon>Caudata</taxon>
        <taxon>Salamandroidea</taxon>
        <taxon>Salamandridae</taxon>
        <taxon>Pleurodelinae</taxon>
        <taxon>Pleurodeles</taxon>
    </lineage>
</organism>